<gene>
    <name evidence="1" type="ORF">J4Q44_G00218780</name>
</gene>
<organism evidence="1 2">
    <name type="scientific">Coregonus suidteri</name>
    <dbReference type="NCBI Taxonomy" id="861788"/>
    <lineage>
        <taxon>Eukaryota</taxon>
        <taxon>Metazoa</taxon>
        <taxon>Chordata</taxon>
        <taxon>Craniata</taxon>
        <taxon>Vertebrata</taxon>
        <taxon>Euteleostomi</taxon>
        <taxon>Actinopterygii</taxon>
        <taxon>Neopterygii</taxon>
        <taxon>Teleostei</taxon>
        <taxon>Protacanthopterygii</taxon>
        <taxon>Salmoniformes</taxon>
        <taxon>Salmonidae</taxon>
        <taxon>Coregoninae</taxon>
        <taxon>Coregonus</taxon>
    </lineage>
</organism>
<evidence type="ECO:0000313" key="1">
    <source>
        <dbReference type="EMBL" id="KAK6308607.1"/>
    </source>
</evidence>
<comment type="caution">
    <text evidence="1">The sequence shown here is derived from an EMBL/GenBank/DDBJ whole genome shotgun (WGS) entry which is preliminary data.</text>
</comment>
<protein>
    <submittedName>
        <fullName evidence="1">Uncharacterized protein</fullName>
    </submittedName>
</protein>
<sequence length="83" mass="9582">MTARVSLQLGRGQLQLAQLLLTIKQKAEGERSEPPLARFRDAQRVRKTRQTRPTHQPKWHFTTACFTSEQTCMLNDVLSFILT</sequence>
<proteinExistence type="predicted"/>
<reference evidence="1 2" key="1">
    <citation type="submission" date="2021-04" db="EMBL/GenBank/DDBJ databases">
        <authorList>
            <person name="De Guttry C."/>
            <person name="Zahm M."/>
            <person name="Klopp C."/>
            <person name="Cabau C."/>
            <person name="Louis A."/>
            <person name="Berthelot C."/>
            <person name="Parey E."/>
            <person name="Roest Crollius H."/>
            <person name="Montfort J."/>
            <person name="Robinson-Rechavi M."/>
            <person name="Bucao C."/>
            <person name="Bouchez O."/>
            <person name="Gislard M."/>
            <person name="Lluch J."/>
            <person name="Milhes M."/>
            <person name="Lampietro C."/>
            <person name="Lopez Roques C."/>
            <person name="Donnadieu C."/>
            <person name="Braasch I."/>
            <person name="Desvignes T."/>
            <person name="Postlethwait J."/>
            <person name="Bobe J."/>
            <person name="Wedekind C."/>
            <person name="Guiguen Y."/>
        </authorList>
    </citation>
    <scope>NUCLEOTIDE SEQUENCE [LARGE SCALE GENOMIC DNA]</scope>
    <source>
        <strain evidence="1">Cs_M1</strain>
        <tissue evidence="1">Blood</tissue>
    </source>
</reference>
<name>A0AAN8LHH2_9TELE</name>
<evidence type="ECO:0000313" key="2">
    <source>
        <dbReference type="Proteomes" id="UP001356427"/>
    </source>
</evidence>
<accession>A0AAN8LHH2</accession>
<dbReference type="EMBL" id="JAGTTL010000019">
    <property type="protein sequence ID" value="KAK6308607.1"/>
    <property type="molecule type" value="Genomic_DNA"/>
</dbReference>
<dbReference type="AlphaFoldDB" id="A0AAN8LHH2"/>
<keyword evidence="2" id="KW-1185">Reference proteome</keyword>
<dbReference type="Proteomes" id="UP001356427">
    <property type="component" value="Unassembled WGS sequence"/>
</dbReference>